<reference evidence="7" key="2">
    <citation type="journal article" date="2013" name="PLoS Genet.">
        <title>Comparative genome structure, secondary metabolite, and effector coding capacity across Cochliobolus pathogens.</title>
        <authorList>
            <person name="Condon B.J."/>
            <person name="Leng Y."/>
            <person name="Wu D."/>
            <person name="Bushley K.E."/>
            <person name="Ohm R.A."/>
            <person name="Otillar R."/>
            <person name="Martin J."/>
            <person name="Schackwitz W."/>
            <person name="Grimwood J."/>
            <person name="MohdZainudin N."/>
            <person name="Xue C."/>
            <person name="Wang R."/>
            <person name="Manning V.A."/>
            <person name="Dhillon B."/>
            <person name="Tu Z.J."/>
            <person name="Steffenson B.J."/>
            <person name="Salamov A."/>
            <person name="Sun H."/>
            <person name="Lowry S."/>
            <person name="LaButti K."/>
            <person name="Han J."/>
            <person name="Copeland A."/>
            <person name="Lindquist E."/>
            <person name="Barry K."/>
            <person name="Schmutz J."/>
            <person name="Baker S.E."/>
            <person name="Ciuffetti L.M."/>
            <person name="Grigoriev I.V."/>
            <person name="Zhong S."/>
            <person name="Turgeon B.G."/>
        </authorList>
    </citation>
    <scope>NUCLEOTIDE SEQUENCE [LARGE SCALE GENOMIC DNA]</scope>
    <source>
        <strain evidence="7">C5 / ATCC 48332 / race O</strain>
    </source>
</reference>
<dbReference type="AlphaFoldDB" id="M2TVD0"/>
<comment type="similarity">
    <text evidence="1">Belongs to the Cdt1 family.</text>
</comment>
<dbReference type="Gene3D" id="1.10.10.1420">
    <property type="entry name" value="DNA replication factor Cdt1, C-terminal WH domain"/>
    <property type="match status" value="1"/>
</dbReference>
<feature type="coiled-coil region" evidence="3">
    <location>
        <begin position="69"/>
        <end position="118"/>
    </location>
</feature>
<dbReference type="STRING" id="701091.M2TVD0"/>
<keyword evidence="3" id="KW-0175">Coiled coil</keyword>
<evidence type="ECO:0000313" key="7">
    <source>
        <dbReference type="Proteomes" id="UP000016936"/>
    </source>
</evidence>
<evidence type="ECO:0000259" key="5">
    <source>
        <dbReference type="Pfam" id="PF16679"/>
    </source>
</evidence>
<dbReference type="Proteomes" id="UP000016936">
    <property type="component" value="Unassembled WGS sequence"/>
</dbReference>
<name>M2TVD0_COCH5</name>
<dbReference type="InterPro" id="IPR032054">
    <property type="entry name" value="Cdt1_C"/>
</dbReference>
<dbReference type="Pfam" id="PF16679">
    <property type="entry name" value="CDT1_C"/>
    <property type="match status" value="1"/>
</dbReference>
<accession>M2TVD0</accession>
<dbReference type="HOGENOM" id="CLU_031309_2_0_1"/>
<evidence type="ECO:0000313" key="6">
    <source>
        <dbReference type="EMBL" id="EMD90494.1"/>
    </source>
</evidence>
<feature type="region of interest" description="Disordered" evidence="4">
    <location>
        <begin position="346"/>
        <end position="381"/>
    </location>
</feature>
<keyword evidence="7" id="KW-1185">Reference proteome</keyword>
<dbReference type="Pfam" id="PF26121">
    <property type="entry name" value="HTH_CDT1"/>
    <property type="match status" value="1"/>
</dbReference>
<dbReference type="OrthoDB" id="341730at2759"/>
<dbReference type="eggNOG" id="ENOG502S8WG">
    <property type="taxonomic scope" value="Eukaryota"/>
</dbReference>
<organism evidence="6 7">
    <name type="scientific">Cochliobolus heterostrophus (strain C5 / ATCC 48332 / race O)</name>
    <name type="common">Southern corn leaf blight fungus</name>
    <name type="synonym">Bipolaris maydis</name>
    <dbReference type="NCBI Taxonomy" id="701091"/>
    <lineage>
        <taxon>Eukaryota</taxon>
        <taxon>Fungi</taxon>
        <taxon>Dikarya</taxon>
        <taxon>Ascomycota</taxon>
        <taxon>Pezizomycotina</taxon>
        <taxon>Dothideomycetes</taxon>
        <taxon>Pleosporomycetidae</taxon>
        <taxon>Pleosporales</taxon>
        <taxon>Pleosporineae</taxon>
        <taxon>Pleosporaceae</taxon>
        <taxon>Bipolaris</taxon>
    </lineage>
</organism>
<evidence type="ECO:0000256" key="2">
    <source>
        <dbReference type="ARBA" id="ARBA00023306"/>
    </source>
</evidence>
<evidence type="ECO:0000256" key="1">
    <source>
        <dbReference type="ARBA" id="ARBA00008356"/>
    </source>
</evidence>
<feature type="compositionally biased region" description="Basic and acidic residues" evidence="4">
    <location>
        <begin position="46"/>
        <end position="57"/>
    </location>
</feature>
<protein>
    <recommendedName>
        <fullName evidence="5">DNA replication factor Cdt1 C-terminal domain-containing protein</fullName>
    </recommendedName>
</protein>
<feature type="domain" description="DNA replication factor Cdt1 C-terminal" evidence="5">
    <location>
        <begin position="393"/>
        <end position="491"/>
    </location>
</feature>
<evidence type="ECO:0000256" key="4">
    <source>
        <dbReference type="SAM" id="MobiDB-lite"/>
    </source>
</evidence>
<sequence length="516" mass="56365">MSRRFLTYGGLTALGGATYYLYNAGGDPKLAEKKAEHDAANATRRLRGDYPGQDKEAKKAAEEGYEAVRATAQQYADQAKAEANRLEKKFDAYSADAKKQYEHAKVLAEQELHQAGKQVNAAANKFDAVVEDKAAKATGWFGGWFGGSKRLPAELVNLLALHSSFLTALSLHYAHNGISTPADLQALTASTTLVWRQRKVTYDDVRLLIGILDHGPSGSNNPYYLSDYGRGKICIEIKENSPMMNGMTHMNEQGLQEMFKEGLDTLWSQWCASQQMSTRPIAVPKRGRGRPKKTDVKQATMETFLDDASISKFLGQLPLAEITTCESLIVLAPSQEKGRKRLREFKESVQQGRAQKKTRPATGKENESTTCQTQQTQPAQPKITEFAAVRKTNLLDRILAKQEAAKAGPAAPSPAELQRRAALQRTPEVLGVLSLLCASKPGSRVSFSTTALLQALQGSIRTPISKDEAMKCVEVLANEVAPGYVSLVSMGAMSSVVINQMMRPTDIKSRLIALGA</sequence>
<dbReference type="EMBL" id="KB445578">
    <property type="protein sequence ID" value="EMD90494.1"/>
    <property type="molecule type" value="Genomic_DNA"/>
</dbReference>
<evidence type="ECO:0000256" key="3">
    <source>
        <dbReference type="SAM" id="Coils"/>
    </source>
</evidence>
<reference evidence="6 7" key="1">
    <citation type="journal article" date="2012" name="PLoS Pathog.">
        <title>Diverse lifestyles and strategies of plant pathogenesis encoded in the genomes of eighteen Dothideomycetes fungi.</title>
        <authorList>
            <person name="Ohm R.A."/>
            <person name="Feau N."/>
            <person name="Henrissat B."/>
            <person name="Schoch C.L."/>
            <person name="Horwitz B.A."/>
            <person name="Barry K.W."/>
            <person name="Condon B.J."/>
            <person name="Copeland A.C."/>
            <person name="Dhillon B."/>
            <person name="Glaser F."/>
            <person name="Hesse C.N."/>
            <person name="Kosti I."/>
            <person name="LaButti K."/>
            <person name="Lindquist E.A."/>
            <person name="Lucas S."/>
            <person name="Salamov A.A."/>
            <person name="Bradshaw R.E."/>
            <person name="Ciuffetti L."/>
            <person name="Hamelin R.C."/>
            <person name="Kema G.H.J."/>
            <person name="Lawrence C."/>
            <person name="Scott J.A."/>
            <person name="Spatafora J.W."/>
            <person name="Turgeon B.G."/>
            <person name="de Wit P.J.G.M."/>
            <person name="Zhong S."/>
            <person name="Goodwin S.B."/>
            <person name="Grigoriev I.V."/>
        </authorList>
    </citation>
    <scope>NUCLEOTIDE SEQUENCE [LARGE SCALE GENOMIC DNA]</scope>
    <source>
        <strain evidence="7">C5 / ATCC 48332 / race O</strain>
    </source>
</reference>
<feature type="region of interest" description="Disordered" evidence="4">
    <location>
        <begin position="35"/>
        <end position="57"/>
    </location>
</feature>
<keyword evidence="2" id="KW-0131">Cell cycle</keyword>
<proteinExistence type="inferred from homology"/>
<gene>
    <name evidence="6" type="ORF">COCHEDRAFT_1195694</name>
</gene>
<dbReference type="InterPro" id="IPR038090">
    <property type="entry name" value="Cdt1_C_WH_dom_sf"/>
</dbReference>